<dbReference type="AlphaFoldDB" id="A0A7X3K234"/>
<accession>A0A7X3K234</accession>
<keyword evidence="1" id="KW-1133">Transmembrane helix</keyword>
<evidence type="ECO:0000256" key="1">
    <source>
        <dbReference type="SAM" id="Phobius"/>
    </source>
</evidence>
<gene>
    <name evidence="3" type="ORF">GO014_00270</name>
</gene>
<name>A0A7X3K234_9HYPH</name>
<feature type="domain" description="Inner membrane protein YgaP-like transmembrane" evidence="2">
    <location>
        <begin position="1"/>
        <end position="69"/>
    </location>
</feature>
<dbReference type="Proteomes" id="UP000438106">
    <property type="component" value="Unassembled WGS sequence"/>
</dbReference>
<evidence type="ECO:0000313" key="3">
    <source>
        <dbReference type="EMBL" id="MVS97460.1"/>
    </source>
</evidence>
<dbReference type="Pfam" id="PF11127">
    <property type="entry name" value="YgaP-like_TM"/>
    <property type="match status" value="1"/>
</dbReference>
<dbReference type="RefSeq" id="WP_116589573.1">
    <property type="nucleotide sequence ID" value="NZ_JAVKFR010000034.1"/>
</dbReference>
<feature type="transmembrane region" description="Helical" evidence="1">
    <location>
        <begin position="12"/>
        <end position="33"/>
    </location>
</feature>
<keyword evidence="1" id="KW-0472">Membrane</keyword>
<reference evidence="3 4" key="1">
    <citation type="submission" date="2019-12" db="EMBL/GenBank/DDBJ databases">
        <title>Devosia maris sp. nov., isolated from the deep seawater.</title>
        <authorList>
            <person name="Liu Y."/>
        </authorList>
    </citation>
    <scope>NUCLEOTIDE SEQUENCE [LARGE SCALE GENOMIC DNA]</scope>
    <source>
        <strain evidence="3 4">L53-10-65</strain>
    </source>
</reference>
<protein>
    <submittedName>
        <fullName evidence="3">DUF2892 domain-containing protein</fullName>
    </submittedName>
</protein>
<comment type="caution">
    <text evidence="3">The sequence shown here is derived from an EMBL/GenBank/DDBJ whole genome shotgun (WGS) entry which is preliminary data.</text>
</comment>
<dbReference type="EMBL" id="WQRF01000001">
    <property type="protein sequence ID" value="MVS97460.1"/>
    <property type="molecule type" value="Genomic_DNA"/>
</dbReference>
<evidence type="ECO:0000313" key="4">
    <source>
        <dbReference type="Proteomes" id="UP000438106"/>
    </source>
</evidence>
<organism evidence="3 4">
    <name type="scientific">Devosia marina</name>
    <dbReference type="NCBI Taxonomy" id="2683198"/>
    <lineage>
        <taxon>Bacteria</taxon>
        <taxon>Pseudomonadati</taxon>
        <taxon>Pseudomonadota</taxon>
        <taxon>Alphaproteobacteria</taxon>
        <taxon>Hyphomicrobiales</taxon>
        <taxon>Devosiaceae</taxon>
        <taxon>Devosia</taxon>
    </lineage>
</organism>
<proteinExistence type="predicted"/>
<evidence type="ECO:0000259" key="2">
    <source>
        <dbReference type="Pfam" id="PF11127"/>
    </source>
</evidence>
<keyword evidence="4" id="KW-1185">Reference proteome</keyword>
<keyword evidence="1" id="KW-0812">Transmembrane</keyword>
<sequence length="72" mass="7664">MRINLGSADRIARIILGLLLVVLAFVPALPLAASPILQWGAVIIGAVLIVTALVRFCPLYALFGLSTRKVSH</sequence>
<feature type="transmembrane region" description="Helical" evidence="1">
    <location>
        <begin position="39"/>
        <end position="63"/>
    </location>
</feature>
<dbReference type="InterPro" id="IPR021309">
    <property type="entry name" value="YgaP-like_TM"/>
</dbReference>
<dbReference type="Gene3D" id="6.10.140.1340">
    <property type="match status" value="1"/>
</dbReference>